<protein>
    <submittedName>
        <fullName evidence="3">Histidine phosphatase superfamily</fullName>
    </submittedName>
</protein>
<evidence type="ECO:0000313" key="4">
    <source>
        <dbReference type="Proteomes" id="UP001175211"/>
    </source>
</evidence>
<organism evidence="3 4">
    <name type="scientific">Armillaria tabescens</name>
    <name type="common">Ringless honey mushroom</name>
    <name type="synonym">Agaricus tabescens</name>
    <dbReference type="NCBI Taxonomy" id="1929756"/>
    <lineage>
        <taxon>Eukaryota</taxon>
        <taxon>Fungi</taxon>
        <taxon>Dikarya</taxon>
        <taxon>Basidiomycota</taxon>
        <taxon>Agaricomycotina</taxon>
        <taxon>Agaricomycetes</taxon>
        <taxon>Agaricomycetidae</taxon>
        <taxon>Agaricales</taxon>
        <taxon>Marasmiineae</taxon>
        <taxon>Physalacriaceae</taxon>
        <taxon>Desarmillaria</taxon>
    </lineage>
</organism>
<evidence type="ECO:0000313" key="3">
    <source>
        <dbReference type="EMBL" id="KAK0446019.1"/>
    </source>
</evidence>
<dbReference type="InterPro" id="IPR033379">
    <property type="entry name" value="Acid_Pase_AS"/>
</dbReference>
<dbReference type="InterPro" id="IPR050645">
    <property type="entry name" value="Histidine_acid_phosphatase"/>
</dbReference>
<sequence>MVNPVPVDHTSAANLYRPIQAPLDVERYPVTPEGLKLEQVHIYVRHGERSPVGVRLADPPASIPQHWMHCTKARRYQAPVVTGSLEEQTLSTRKLVERPDGSSVEGECLLGELTDIGRKSTYNYGAALRQIYIDKLGFLPNYLQTEGLTYFRSTNMPRTIESLQQIIHGLYPTEKCHPTLTPPLIIRNGKDENMLGNTYACKRLEILLVGFAQAAASAYNHTLEPLDKKLSKYLGGNPVRVDGKPRASGILDTIRASIAHNVKVPPEFEEKPVMDLIERAVVNEWFSDKTEEVRRLGMGRLLDDISRKMRTKIEQGDKDPLKILVHSTHDTALAGLCSTLDVFDDKWPAFTASITFELFRKSRDAESRSMLQTVMAPFHTKPADEHYIRMRYQNKNMHLPICADEGKHLPGSPEFCTVTAFFDRIKELAPVDWEAECTPAGRASVP</sequence>
<gene>
    <name evidence="3" type="ORF">EV420DRAFT_1276852</name>
</gene>
<dbReference type="RefSeq" id="XP_060325660.1">
    <property type="nucleotide sequence ID" value="XM_060467983.1"/>
</dbReference>
<dbReference type="CDD" id="cd07061">
    <property type="entry name" value="HP_HAP_like"/>
    <property type="match status" value="1"/>
</dbReference>
<keyword evidence="4" id="KW-1185">Reference proteome</keyword>
<name>A0AA39JRA0_ARMTA</name>
<comment type="similarity">
    <text evidence="1">Belongs to the histidine acid phosphatase family.</text>
</comment>
<reference evidence="3" key="1">
    <citation type="submission" date="2023-06" db="EMBL/GenBank/DDBJ databases">
        <authorList>
            <consortium name="Lawrence Berkeley National Laboratory"/>
            <person name="Ahrendt S."/>
            <person name="Sahu N."/>
            <person name="Indic B."/>
            <person name="Wong-Bajracharya J."/>
            <person name="Merenyi Z."/>
            <person name="Ke H.-M."/>
            <person name="Monk M."/>
            <person name="Kocsube S."/>
            <person name="Drula E."/>
            <person name="Lipzen A."/>
            <person name="Balint B."/>
            <person name="Henrissat B."/>
            <person name="Andreopoulos B."/>
            <person name="Martin F.M."/>
            <person name="Harder C.B."/>
            <person name="Rigling D."/>
            <person name="Ford K.L."/>
            <person name="Foster G.D."/>
            <person name="Pangilinan J."/>
            <person name="Papanicolaou A."/>
            <person name="Barry K."/>
            <person name="LaButti K."/>
            <person name="Viragh M."/>
            <person name="Koriabine M."/>
            <person name="Yan M."/>
            <person name="Riley R."/>
            <person name="Champramary S."/>
            <person name="Plett K.L."/>
            <person name="Tsai I.J."/>
            <person name="Slot J."/>
            <person name="Sipos G."/>
            <person name="Plett J."/>
            <person name="Nagy L.G."/>
            <person name="Grigoriev I.V."/>
        </authorList>
    </citation>
    <scope>NUCLEOTIDE SEQUENCE</scope>
    <source>
        <strain evidence="3">CCBAS 213</strain>
    </source>
</reference>
<dbReference type="GO" id="GO:0016791">
    <property type="term" value="F:phosphatase activity"/>
    <property type="evidence" value="ECO:0007669"/>
    <property type="project" value="TreeGrafter"/>
</dbReference>
<dbReference type="Gene3D" id="3.40.50.1240">
    <property type="entry name" value="Phosphoglycerate mutase-like"/>
    <property type="match status" value="1"/>
</dbReference>
<dbReference type="GeneID" id="85351531"/>
<dbReference type="Pfam" id="PF00328">
    <property type="entry name" value="His_Phos_2"/>
    <property type="match status" value="1"/>
</dbReference>
<keyword evidence="2" id="KW-0378">Hydrolase</keyword>
<dbReference type="EMBL" id="JAUEPS010000048">
    <property type="protein sequence ID" value="KAK0446019.1"/>
    <property type="molecule type" value="Genomic_DNA"/>
</dbReference>
<dbReference type="PROSITE" id="PS00778">
    <property type="entry name" value="HIS_ACID_PHOSPHAT_2"/>
    <property type="match status" value="1"/>
</dbReference>
<dbReference type="InterPro" id="IPR000560">
    <property type="entry name" value="His_Pase_clade-2"/>
</dbReference>
<dbReference type="AlphaFoldDB" id="A0AA39JRA0"/>
<dbReference type="PANTHER" id="PTHR11567:SF110">
    <property type="entry name" value="2-PHOSPHOXYLOSE PHOSPHATASE 1"/>
    <property type="match status" value="1"/>
</dbReference>
<evidence type="ECO:0000256" key="2">
    <source>
        <dbReference type="ARBA" id="ARBA00022801"/>
    </source>
</evidence>
<dbReference type="SUPFAM" id="SSF53254">
    <property type="entry name" value="Phosphoglycerate mutase-like"/>
    <property type="match status" value="1"/>
</dbReference>
<comment type="caution">
    <text evidence="3">The sequence shown here is derived from an EMBL/GenBank/DDBJ whole genome shotgun (WGS) entry which is preliminary data.</text>
</comment>
<evidence type="ECO:0000256" key="1">
    <source>
        <dbReference type="ARBA" id="ARBA00005375"/>
    </source>
</evidence>
<dbReference type="Proteomes" id="UP001175211">
    <property type="component" value="Unassembled WGS sequence"/>
</dbReference>
<dbReference type="PANTHER" id="PTHR11567">
    <property type="entry name" value="ACID PHOSPHATASE-RELATED"/>
    <property type="match status" value="1"/>
</dbReference>
<accession>A0AA39JRA0</accession>
<proteinExistence type="inferred from homology"/>
<dbReference type="InterPro" id="IPR029033">
    <property type="entry name" value="His_PPase_superfam"/>
</dbReference>